<dbReference type="InterPro" id="IPR044878">
    <property type="entry name" value="UbiA_sf"/>
</dbReference>
<evidence type="ECO:0000256" key="2">
    <source>
        <dbReference type="ARBA" id="ARBA00004141"/>
    </source>
</evidence>
<dbReference type="EMBL" id="AAUX01000001">
    <property type="protein sequence ID" value="EAV46545.1"/>
    <property type="molecule type" value="Genomic_DNA"/>
</dbReference>
<keyword evidence="7 11" id="KW-0831">Ubiquinone biosynthesis</keyword>
<evidence type="ECO:0000256" key="4">
    <source>
        <dbReference type="ARBA" id="ARBA00022475"/>
    </source>
</evidence>
<dbReference type="Gene3D" id="1.20.120.1780">
    <property type="entry name" value="UbiA prenyltransferase"/>
    <property type="match status" value="1"/>
</dbReference>
<feature type="transmembrane region" description="Helical" evidence="11">
    <location>
        <begin position="267"/>
        <end position="285"/>
    </location>
</feature>
<feature type="transmembrane region" description="Helical" evidence="11">
    <location>
        <begin position="209"/>
        <end position="229"/>
    </location>
</feature>
<feature type="transmembrane region" description="Helical" evidence="11">
    <location>
        <begin position="47"/>
        <end position="68"/>
    </location>
</feature>
<evidence type="ECO:0000313" key="13">
    <source>
        <dbReference type="EMBL" id="EAV46545.1"/>
    </source>
</evidence>
<name>A0P4T5_9PROT</name>
<proteinExistence type="inferred from homology"/>
<organism evidence="13 14">
    <name type="scientific">Methylophilales bacterium HTCC2181</name>
    <dbReference type="NCBI Taxonomy" id="383631"/>
    <lineage>
        <taxon>Bacteria</taxon>
        <taxon>Pseudomonadati</taxon>
        <taxon>Pseudomonadota</taxon>
        <taxon>Betaproteobacteria</taxon>
        <taxon>Nitrosomonadales</taxon>
        <taxon>OM43 clade</taxon>
    </lineage>
</organism>
<feature type="transmembrane region" description="Helical" evidence="11">
    <location>
        <begin position="89"/>
        <end position="109"/>
    </location>
</feature>
<dbReference type="GO" id="GO:0006744">
    <property type="term" value="P:ubiquinone biosynthetic process"/>
    <property type="evidence" value="ECO:0007669"/>
    <property type="project" value="UniProtKB-UniRule"/>
</dbReference>
<keyword evidence="10 11" id="KW-0472">Membrane</keyword>
<dbReference type="InterPro" id="IPR039653">
    <property type="entry name" value="Prenyltransferase"/>
</dbReference>
<dbReference type="Gene3D" id="1.10.357.140">
    <property type="entry name" value="UbiA prenyltransferase"/>
    <property type="match status" value="1"/>
</dbReference>
<comment type="caution">
    <text evidence="13">The sequence shown here is derived from an EMBL/GenBank/DDBJ whole genome shotgun (WGS) entry which is preliminary data.</text>
</comment>
<comment type="subcellular location">
    <subcellularLocation>
        <location evidence="11">Cell inner membrane</location>
        <topology evidence="11">Multi-pass membrane protein</topology>
    </subcellularLocation>
    <subcellularLocation>
        <location evidence="2">Membrane</location>
        <topology evidence="2">Multi-pass membrane protein</topology>
    </subcellularLocation>
</comment>
<evidence type="ECO:0000256" key="9">
    <source>
        <dbReference type="ARBA" id="ARBA00022989"/>
    </source>
</evidence>
<dbReference type="InterPro" id="IPR000537">
    <property type="entry name" value="UbiA_prenyltransferase"/>
</dbReference>
<dbReference type="FunFam" id="1.20.120.1780:FF:000001">
    <property type="entry name" value="4-hydroxybenzoate octaprenyltransferase"/>
    <property type="match status" value="1"/>
</dbReference>
<feature type="transmembrane region" description="Helical" evidence="11">
    <location>
        <begin position="115"/>
        <end position="133"/>
    </location>
</feature>
<feature type="transmembrane region" description="Helical" evidence="11">
    <location>
        <begin position="169"/>
        <end position="188"/>
    </location>
</feature>
<dbReference type="HAMAP" id="MF_01635">
    <property type="entry name" value="UbiA"/>
    <property type="match status" value="1"/>
</dbReference>
<evidence type="ECO:0000256" key="5">
    <source>
        <dbReference type="ARBA" id="ARBA00022519"/>
    </source>
</evidence>
<evidence type="ECO:0000256" key="3">
    <source>
        <dbReference type="ARBA" id="ARBA00005985"/>
    </source>
</evidence>
<dbReference type="Pfam" id="PF01040">
    <property type="entry name" value="UbiA"/>
    <property type="match status" value="1"/>
</dbReference>
<gene>
    <name evidence="11" type="primary">ubiA</name>
    <name evidence="13" type="ORF">MB2181_00690</name>
</gene>
<comment type="similarity">
    <text evidence="3 11">Belongs to the UbiA prenyltransferase family.</text>
</comment>
<evidence type="ECO:0000256" key="12">
    <source>
        <dbReference type="NCBIfam" id="TIGR01474"/>
    </source>
</evidence>
<evidence type="ECO:0000256" key="8">
    <source>
        <dbReference type="ARBA" id="ARBA00022692"/>
    </source>
</evidence>
<keyword evidence="4 11" id="KW-1003">Cell membrane</keyword>
<dbReference type="InterPro" id="IPR006370">
    <property type="entry name" value="HB_polyprenyltransferase-like"/>
</dbReference>
<keyword evidence="5 11" id="KW-0997">Cell inner membrane</keyword>
<comment type="cofactor">
    <cofactor evidence="1 11">
        <name>Mg(2+)</name>
        <dbReference type="ChEBI" id="CHEBI:18420"/>
    </cofactor>
</comment>
<reference evidence="13 14" key="1">
    <citation type="submission" date="2006-11" db="EMBL/GenBank/DDBJ databases">
        <authorList>
            <person name="Giovannoni S."/>
            <person name="Vergin K."/>
            <person name="Ferriera S."/>
            <person name="Johnson J."/>
            <person name="Kravitz S."/>
            <person name="Beeson K."/>
            <person name="Sutton G."/>
            <person name="Rogers Y.-H."/>
            <person name="Friedman R."/>
            <person name="Frazier M."/>
            <person name="Venter J.C."/>
        </authorList>
    </citation>
    <scope>NUCLEOTIDE SEQUENCE [LARGE SCALE GENOMIC DNA]</scope>
    <source>
        <strain evidence="13 14">HTCC2181</strain>
    </source>
</reference>
<dbReference type="PANTHER" id="PTHR11048:SF28">
    <property type="entry name" value="4-HYDROXYBENZOATE POLYPRENYLTRANSFERASE, MITOCHONDRIAL"/>
    <property type="match status" value="1"/>
</dbReference>
<comment type="pathway">
    <text evidence="11">Cofactor biosynthesis; ubiquinone biosynthesis.</text>
</comment>
<dbReference type="PANTHER" id="PTHR11048">
    <property type="entry name" value="PRENYLTRANSFERASES"/>
    <property type="match status" value="1"/>
</dbReference>
<keyword evidence="9 11" id="KW-1133">Transmembrane helix</keyword>
<evidence type="ECO:0000256" key="1">
    <source>
        <dbReference type="ARBA" id="ARBA00001946"/>
    </source>
</evidence>
<evidence type="ECO:0000256" key="11">
    <source>
        <dbReference type="HAMAP-Rule" id="MF_01635"/>
    </source>
</evidence>
<dbReference type="GO" id="GO:0008412">
    <property type="term" value="F:4-hydroxybenzoate polyprenyltransferase activity"/>
    <property type="evidence" value="ECO:0007669"/>
    <property type="project" value="UniProtKB-UniRule"/>
</dbReference>
<keyword evidence="8 11" id="KW-0812">Transmembrane</keyword>
<dbReference type="UniPathway" id="UPA00232"/>
<keyword evidence="6 11" id="KW-0808">Transferase</keyword>
<dbReference type="EC" id="2.5.1.39" evidence="11 12"/>
<dbReference type="FunFam" id="1.10.357.140:FF:000008">
    <property type="entry name" value="4-hydroxybenzoate octaprenyltransferase"/>
    <property type="match status" value="1"/>
</dbReference>
<accession>A0P4T5</accession>
<comment type="function">
    <text evidence="11">Catalyzes the prenylation of para-hydroxybenzoate (PHB) with an all-trans polyprenyl group. Mediates the second step in the final reaction sequence of ubiquinone-8 (UQ-8) biosynthesis, which is the condensation of the polyisoprenoid side chain with PHB, generating the first membrane-bound Q intermediate 3-octaprenyl-4-hydroxybenzoate.</text>
</comment>
<evidence type="ECO:0000313" key="14">
    <source>
        <dbReference type="Proteomes" id="UP000054262"/>
    </source>
</evidence>
<keyword evidence="11" id="KW-0460">Magnesium</keyword>
<dbReference type="NCBIfam" id="TIGR01474">
    <property type="entry name" value="ubiA_proteo"/>
    <property type="match status" value="1"/>
</dbReference>
<dbReference type="CDD" id="cd13959">
    <property type="entry name" value="PT_UbiA_COQ2"/>
    <property type="match status" value="1"/>
</dbReference>
<sequence length="286" mass="32274">MNTNLKSGYNLLLLARLNKPIGILLLLWPTLTALWFSSGQLPETKLIAIFILGSVLMRSAGCIANDMADRNIDAKVQRTKSRPLAQEKIRLKSALAFLLIHLIISFVLVLQLNTYAIFLSAMALIFALIYPFCKRFVKVPQFFLGVAFGFGILMAFAATQNSIPVEGWLLFAGNLLWVMGYDSHYALMDVEDDKKLAIYSSAKTLGRRTTIFITINFIAMYIIYFYIGLQEEYSYGFYSLILLAAFISIYTIVIGGDNRHKNNYKAFVANNYVGLFIFLAFVSQIQ</sequence>
<comment type="catalytic activity">
    <reaction evidence="11">
        <text>all-trans-octaprenyl diphosphate + 4-hydroxybenzoate = 4-hydroxy-3-(all-trans-octaprenyl)benzoate + diphosphate</text>
        <dbReference type="Rhea" id="RHEA:27782"/>
        <dbReference type="ChEBI" id="CHEBI:1617"/>
        <dbReference type="ChEBI" id="CHEBI:17879"/>
        <dbReference type="ChEBI" id="CHEBI:33019"/>
        <dbReference type="ChEBI" id="CHEBI:57711"/>
        <dbReference type="EC" id="2.5.1.39"/>
    </reaction>
</comment>
<evidence type="ECO:0000256" key="6">
    <source>
        <dbReference type="ARBA" id="ARBA00022679"/>
    </source>
</evidence>
<dbReference type="GO" id="GO:0005886">
    <property type="term" value="C:plasma membrane"/>
    <property type="evidence" value="ECO:0007669"/>
    <property type="project" value="UniProtKB-SubCell"/>
</dbReference>
<keyword evidence="14" id="KW-1185">Reference proteome</keyword>
<dbReference type="AlphaFoldDB" id="A0P4T5"/>
<protein>
    <recommendedName>
        <fullName evidence="11 12">4-hydroxybenzoate octaprenyltransferase</fullName>
        <ecNumber evidence="11 12">2.5.1.39</ecNumber>
    </recommendedName>
    <alternativeName>
        <fullName evidence="11">4-HB polyprenyltransferase</fullName>
    </alternativeName>
</protein>
<evidence type="ECO:0000256" key="10">
    <source>
        <dbReference type="ARBA" id="ARBA00023136"/>
    </source>
</evidence>
<feature type="transmembrane region" description="Helical" evidence="11">
    <location>
        <begin position="142"/>
        <end position="163"/>
    </location>
</feature>
<evidence type="ECO:0000256" key="7">
    <source>
        <dbReference type="ARBA" id="ARBA00022688"/>
    </source>
</evidence>
<dbReference type="Proteomes" id="UP000054262">
    <property type="component" value="Unassembled WGS sequence"/>
</dbReference>
<feature type="transmembrane region" description="Helical" evidence="11">
    <location>
        <begin position="235"/>
        <end position="255"/>
    </location>
</feature>